<protein>
    <recommendedName>
        <fullName evidence="1">Endonuclease/exonuclease/phosphatase domain-containing protein</fullName>
    </recommendedName>
</protein>
<sequence>MFLMETKNQDDYVFPVFRNLGFDNHFSVPPEGSSGGLAIGWSSEVHLEVLSANKNFIDTKICFKSESSYIKICFIDRADVWDLVSTFGLSRDNAWLLTGDFNEIQDNSEKKGGPQRSEGTFIPFRSFISQNGLWNVPHSGNCFSWRGQRHSHFVHSHLDRALSNCTWSETFPSGHSHYLRFEESDHRPLCTTFDTTKRKGKGIFRFDRRLRKNPEMIPLIEEAWTTSSSSPIYVKSGECRRSIILWTREQNEIKTRLMKENQEALDLALSALIPDLTLIGDKNTGFFHADTRGRRAQNNLTVLEDDTGVAHHDDSLIGKAISDYYQLLFTSEVRPSSTIVEEALQARITPQMNTTLTRIPYDAEIKAAVFAIHPDKAPGPDGFSAGFYHTFWDIICPDVYRDIRSFFTQQSLHTRYNETHIRLIPKSPTAKKVADFRPIALYSIHYKIIAKLLTKRLQPLLRSLISKHQSALSRSVR</sequence>
<organism evidence="2 3">
    <name type="scientific">Microthlaspi erraticum</name>
    <dbReference type="NCBI Taxonomy" id="1685480"/>
    <lineage>
        <taxon>Eukaryota</taxon>
        <taxon>Viridiplantae</taxon>
        <taxon>Streptophyta</taxon>
        <taxon>Embryophyta</taxon>
        <taxon>Tracheophyta</taxon>
        <taxon>Spermatophyta</taxon>
        <taxon>Magnoliopsida</taxon>
        <taxon>eudicotyledons</taxon>
        <taxon>Gunneridae</taxon>
        <taxon>Pentapetalae</taxon>
        <taxon>rosids</taxon>
        <taxon>malvids</taxon>
        <taxon>Brassicales</taxon>
        <taxon>Brassicaceae</taxon>
        <taxon>Coluteocarpeae</taxon>
        <taxon>Microthlaspi</taxon>
    </lineage>
</organism>
<dbReference type="SUPFAM" id="SSF56672">
    <property type="entry name" value="DNA/RNA polymerases"/>
    <property type="match status" value="1"/>
</dbReference>
<dbReference type="InterPro" id="IPR036691">
    <property type="entry name" value="Endo/exonu/phosph_ase_sf"/>
</dbReference>
<dbReference type="PANTHER" id="PTHR33710:SF79">
    <property type="entry name" value="OS06G0205337 PROTEIN"/>
    <property type="match status" value="1"/>
</dbReference>
<dbReference type="PANTHER" id="PTHR33710">
    <property type="entry name" value="BNAC02G09200D PROTEIN"/>
    <property type="match status" value="1"/>
</dbReference>
<dbReference type="Proteomes" id="UP000467841">
    <property type="component" value="Unassembled WGS sequence"/>
</dbReference>
<dbReference type="Gene3D" id="3.60.10.10">
    <property type="entry name" value="Endonuclease/exonuclease/phosphatase"/>
    <property type="match status" value="1"/>
</dbReference>
<evidence type="ECO:0000259" key="1">
    <source>
        <dbReference type="Pfam" id="PF03372"/>
    </source>
</evidence>
<dbReference type="AlphaFoldDB" id="A0A6D2HDU1"/>
<evidence type="ECO:0000313" key="3">
    <source>
        <dbReference type="Proteomes" id="UP000467841"/>
    </source>
</evidence>
<proteinExistence type="predicted"/>
<dbReference type="GO" id="GO:0003824">
    <property type="term" value="F:catalytic activity"/>
    <property type="evidence" value="ECO:0007669"/>
    <property type="project" value="InterPro"/>
</dbReference>
<comment type="caution">
    <text evidence="2">The sequence shown here is derived from an EMBL/GenBank/DDBJ whole genome shotgun (WGS) entry which is preliminary data.</text>
</comment>
<name>A0A6D2HDU1_9BRAS</name>
<keyword evidence="3" id="KW-1185">Reference proteome</keyword>
<dbReference type="InterPro" id="IPR043502">
    <property type="entry name" value="DNA/RNA_pol_sf"/>
</dbReference>
<gene>
    <name evidence="2" type="ORF">MERR_LOCUS1325</name>
</gene>
<dbReference type="EMBL" id="CACVBM020000088">
    <property type="protein sequence ID" value="CAA7014091.1"/>
    <property type="molecule type" value="Genomic_DNA"/>
</dbReference>
<accession>A0A6D2HDU1</accession>
<feature type="domain" description="Endonuclease/exonuclease/phosphatase" evidence="1">
    <location>
        <begin position="1"/>
        <end position="186"/>
    </location>
</feature>
<evidence type="ECO:0000313" key="2">
    <source>
        <dbReference type="EMBL" id="CAA7014091.1"/>
    </source>
</evidence>
<dbReference type="SUPFAM" id="SSF56219">
    <property type="entry name" value="DNase I-like"/>
    <property type="match status" value="1"/>
</dbReference>
<dbReference type="Pfam" id="PF03372">
    <property type="entry name" value="Exo_endo_phos"/>
    <property type="match status" value="1"/>
</dbReference>
<reference evidence="2" key="1">
    <citation type="submission" date="2020-01" db="EMBL/GenBank/DDBJ databases">
        <authorList>
            <person name="Mishra B."/>
        </authorList>
    </citation>
    <scope>NUCLEOTIDE SEQUENCE [LARGE SCALE GENOMIC DNA]</scope>
</reference>
<dbReference type="OrthoDB" id="1110142at2759"/>
<dbReference type="InterPro" id="IPR005135">
    <property type="entry name" value="Endo/exonuclease/phosphatase"/>
</dbReference>